<accession>A0A9X3S645</accession>
<dbReference type="Gene3D" id="2.60.40.10">
    <property type="entry name" value="Immunoglobulins"/>
    <property type="match status" value="1"/>
</dbReference>
<comment type="caution">
    <text evidence="1">The sequence shown here is derived from an EMBL/GenBank/DDBJ whole genome shotgun (WGS) entry which is preliminary data.</text>
</comment>
<evidence type="ECO:0000313" key="1">
    <source>
        <dbReference type="EMBL" id="MDA0166292.1"/>
    </source>
</evidence>
<proteinExistence type="predicted"/>
<keyword evidence="2" id="KW-1185">Reference proteome</keyword>
<protein>
    <submittedName>
        <fullName evidence="1">Uncharacterized protein</fullName>
    </submittedName>
</protein>
<dbReference type="GO" id="GO:0005975">
    <property type="term" value="P:carbohydrate metabolic process"/>
    <property type="evidence" value="ECO:0007669"/>
    <property type="project" value="UniProtKB-ARBA"/>
</dbReference>
<evidence type="ECO:0000313" key="2">
    <source>
        <dbReference type="Proteomes" id="UP001149140"/>
    </source>
</evidence>
<gene>
    <name evidence="1" type="ORF">OM076_38865</name>
</gene>
<organism evidence="1 2">
    <name type="scientific">Solirubrobacter ginsenosidimutans</name>
    <dbReference type="NCBI Taxonomy" id="490573"/>
    <lineage>
        <taxon>Bacteria</taxon>
        <taxon>Bacillati</taxon>
        <taxon>Actinomycetota</taxon>
        <taxon>Thermoleophilia</taxon>
        <taxon>Solirubrobacterales</taxon>
        <taxon>Solirubrobacteraceae</taxon>
        <taxon>Solirubrobacter</taxon>
    </lineage>
</organism>
<dbReference type="EMBL" id="JAPDOD010000062">
    <property type="protein sequence ID" value="MDA0166292.1"/>
    <property type="molecule type" value="Genomic_DNA"/>
</dbReference>
<name>A0A9X3S645_9ACTN</name>
<dbReference type="InterPro" id="IPR013783">
    <property type="entry name" value="Ig-like_fold"/>
</dbReference>
<sequence>MTEYPACPELWARNVGGSFATPNGIGGGWRFDPPDGTSVAQVDLQGSLQGLYGWEAAAYTIGTSARVLVGCPGLTCPGSSAGFAGGYPAFNSGPVILSVRCGASACSNGALGGQIYVSNASVTLNDYGLPTGRLTGGSLLSGGWKSGTQTVVVDGSDNIGIQSVRALIDGAVVASAARQCTPGQKVPCSNGATEVRVPTNGLSDGPHDVAAQVVDGSGNVITTGSSTFYVDTVAPTAPLDVAAAGGVGWRASNKFTITWRNPPQNAAPIAAARYTLCPDVPSDSTAEARSKLLAQCTTGTRSKRDLTSIDNLELPKTGQWDVKLWLVDEAGNEQPAKAVELDGLGFDDAPPSATGFTPPTPDDPTRVHMQAADSLSGLAGGSVEARRDGQTAWQPLPTDVTAGGLSAVVDDETLPKGLYFLRARVTDAAGLEASNDRTTTGDPATIKLPIRLASRLTTGRRGKRTCHGHGHTRTCRYHLVTKPNVRVGRSTRLYGRLTVSGTAMPGAQIEIWRQLKLTGAPWARVGTVITSRTGRFSYLARRGPARSIRFRYAGTPTVRGRNDDVALRVRASSTLRPSRRNVVNGEYVTFRGRLAGGWIPPTGALVELQVRSRGQWRTFAQPRASAKTGRYTYRYRFETVRGRASFKFRARIRQQPGFPFVTGTSRAVRVQVRGL</sequence>
<dbReference type="AlphaFoldDB" id="A0A9X3S645"/>
<dbReference type="Proteomes" id="UP001149140">
    <property type="component" value="Unassembled WGS sequence"/>
</dbReference>
<reference evidence="1" key="1">
    <citation type="submission" date="2022-10" db="EMBL/GenBank/DDBJ databases">
        <title>The WGS of Solirubrobacter ginsenosidimutans DSM 21036.</title>
        <authorList>
            <person name="Jiang Z."/>
        </authorList>
    </citation>
    <scope>NUCLEOTIDE SEQUENCE</scope>
    <source>
        <strain evidence="1">DSM 21036</strain>
    </source>
</reference>
<dbReference type="RefSeq" id="WP_270045549.1">
    <property type="nucleotide sequence ID" value="NZ_JAPDOD010000062.1"/>
</dbReference>